<evidence type="ECO:0000313" key="7">
    <source>
        <dbReference type="EMBL" id="QXV89358.1"/>
    </source>
</evidence>
<dbReference type="EMBL" id="MH643791">
    <property type="protein sequence ID" value="QEQ68430.1"/>
    <property type="molecule type" value="Genomic_DNA"/>
</dbReference>
<dbReference type="EMBL" id="MT496757">
    <property type="protein sequence ID" value="QNI18828.1"/>
    <property type="molecule type" value="Genomic_DNA"/>
</dbReference>
<dbReference type="EMBL" id="MW911670">
    <property type="protein sequence ID" value="QXV91095.1"/>
    <property type="molecule type" value="Genomic_DNA"/>
</dbReference>
<evidence type="ECO:0000313" key="12">
    <source>
        <dbReference type="EMBL" id="QXV91704.1"/>
    </source>
</evidence>
<organism evidence="2">
    <name type="scientific">Klebsiella pneumoniae subsp. pneumoniae</name>
    <dbReference type="NCBI Taxonomy" id="72407"/>
    <lineage>
        <taxon>Bacteria</taxon>
        <taxon>Pseudomonadati</taxon>
        <taxon>Pseudomonadota</taxon>
        <taxon>Gammaproteobacteria</taxon>
        <taxon>Enterobacterales</taxon>
        <taxon>Enterobacteriaceae</taxon>
        <taxon>Klebsiella/Raoultella group</taxon>
        <taxon>Klebsiella</taxon>
        <taxon>Klebsiella pneumoniae complex</taxon>
    </lineage>
</organism>
<name>A0A343YPH3_KLEPN</name>
<geneLocation type="plasmid" evidence="1">
    <name>pKP70-2</name>
</geneLocation>
<geneLocation type="plasmid" evidence="6">
    <name>pKPHS1249</name>
</geneLocation>
<geneLocation type="plasmid" evidence="9">
    <name>phvKpST874_NDM-1_2471</name>
</geneLocation>
<accession>A0A343YPH3</accession>
<geneLocation type="plasmid" evidence="12">
    <name>phvKpST147_NDM-1_2566</name>
</geneLocation>
<reference evidence="2" key="2">
    <citation type="submission" date="2018-04" db="EMBL/GenBank/DDBJ databases">
        <title>Plasmids in a carbapenemase-producing, HvKP isolate.</title>
        <authorList>
            <person name="Dong N."/>
            <person name="Liu L."/>
            <person name="Zhang R."/>
            <person name="Chen K."/>
            <person name="Xie M."/>
            <person name="Chan E.W.C."/>
            <person name="Chen S."/>
        </authorList>
    </citation>
    <scope>NUCLEOTIDE SEQUENCE</scope>
    <source>
        <strain evidence="2">SH9</strain>
        <plasmid evidence="2">pSH9-VIR</plasmid>
    </source>
</reference>
<sequence>MARIFSPPESIGSPLGCVGADRTPKRDGDLAVSGLCATRRSILTNTHHIVIYRVTAAHIEVVNVVHARPQNNETRRKLS</sequence>
<evidence type="ECO:0000313" key="3">
    <source>
        <dbReference type="EMBL" id="QEQ67464.1"/>
    </source>
</evidence>
<dbReference type="EMBL" id="MH643788">
    <property type="protein sequence ID" value="QEQ67746.1"/>
    <property type="molecule type" value="Genomic_DNA"/>
</dbReference>
<dbReference type="EMBL" id="MW911669">
    <property type="protein sequence ID" value="QXV90714.1"/>
    <property type="molecule type" value="Genomic_DNA"/>
</dbReference>
<geneLocation type="plasmid" evidence="11">
    <name>phvKpST395_NDM-1_2512</name>
</geneLocation>
<dbReference type="EMBL" id="MW911668">
    <property type="protein sequence ID" value="QXV90263.1"/>
    <property type="molecule type" value="Genomic_DNA"/>
</dbReference>
<evidence type="ECO:0000313" key="1">
    <source>
        <dbReference type="EMBL" id="ASS85149.1"/>
    </source>
</evidence>
<geneLocation type="plasmid" evidence="2">
    <name>pSH9-VIR</name>
</geneLocation>
<dbReference type="EMBL" id="MW911667">
    <property type="protein sequence ID" value="QXV89916.1"/>
    <property type="molecule type" value="Genomic_DNA"/>
</dbReference>
<evidence type="ECO:0000313" key="4">
    <source>
        <dbReference type="EMBL" id="QEQ67746.1"/>
    </source>
</evidence>
<reference evidence="7" key="5">
    <citation type="journal article" date="2021" name="Antibiotics">
        <title>Emergence of Hybrid Resistance and Virulence Plasmids Harboring New Delhi Metallo-beta-Lactamase in Klebsiella pneumoniae in Russia.</title>
        <authorList>
            <person name="Starkova P."/>
            <person name="Lazareva I."/>
            <person name="Avdeeva A."/>
            <person name="Sulian O."/>
            <person name="Likholetova D."/>
            <person name="Ageevets V."/>
            <person name="Lebedeva M."/>
            <person name="Gostev V."/>
            <person name="Sopova J."/>
            <person name="Sidorenko S."/>
        </authorList>
    </citation>
    <scope>NUCLEOTIDE SEQUENCE</scope>
    <source>
        <plasmid evidence="12">phvKpST147_NDM-1_2566</plasmid>
        <plasmid evidence="10">phvKpST15_NDM-1_2501</plasmid>
        <plasmid evidence="8">phvKpST395_2024</plasmid>
        <plasmid evidence="7">phvKpST395_NDM-1_1971</plasmid>
        <plasmid evidence="11">phvKpST395_NDM-1_2512</plasmid>
        <plasmid evidence="9">phvKpST874_NDM-1_2471</plasmid>
    </source>
</reference>
<dbReference type="EMBL" id="MH643786">
    <property type="protein sequence ID" value="QEQ67464.1"/>
    <property type="molecule type" value="Genomic_DNA"/>
</dbReference>
<dbReference type="Gene3D" id="3.30.2310.20">
    <property type="entry name" value="RelE-like"/>
    <property type="match status" value="1"/>
</dbReference>
<dbReference type="EMBL" id="MH255828">
    <property type="protein sequence ID" value="AWM64549.1"/>
    <property type="molecule type" value="Genomic_DNA"/>
</dbReference>
<reference evidence="1" key="1">
    <citation type="submission" date="2017-06" db="EMBL/GenBank/DDBJ databases">
        <title>Occurrence of blaKPC-2 on a virulence plasmid in hypervirulent Klebsiella pneumoniae.</title>
        <authorList>
            <person name="Dong N."/>
            <person name="Lin D."/>
            <person name="Li R."/>
            <person name="Zhang R."/>
            <person name="Chen K."/>
            <person name="Liu L."/>
            <person name="Chan E.W.-C."/>
            <person name="Chen S."/>
        </authorList>
    </citation>
    <scope>NUCLEOTIDE SEQUENCE</scope>
    <source>
        <strain evidence="1">70-2</strain>
        <plasmid evidence="1">pKP70-2</plasmid>
    </source>
</reference>
<evidence type="ECO:0000313" key="11">
    <source>
        <dbReference type="EMBL" id="QXV91095.1"/>
    </source>
</evidence>
<protein>
    <submittedName>
        <fullName evidence="2">Uncharacterized protein</fullName>
    </submittedName>
</protein>
<reference evidence="3" key="3">
    <citation type="submission" date="2018-07" db="EMBL/GenBank/DDBJ databases">
        <title>Diversity of ST11 carbapenem-resistant hypervirulent Klebsiella pneumoniae in China.</title>
        <authorList>
            <person name="Dong N."/>
            <person name="Chen S."/>
        </authorList>
    </citation>
    <scope>NUCLEOTIDE SEQUENCE</scope>
    <source>
        <strain evidence="3">HA2</strain>
        <strain evidence="5">SH2</strain>
        <plasmid evidence="3">pHA2-23-vir</plasmid>
        <plasmid evidence="5">pSH2-KPC</plasmid>
    </source>
</reference>
<evidence type="ECO:0000313" key="9">
    <source>
        <dbReference type="EMBL" id="QXV90263.1"/>
    </source>
</evidence>
<dbReference type="EMBL" id="MF398271">
    <property type="protein sequence ID" value="ASS85149.1"/>
    <property type="molecule type" value="Genomic_DNA"/>
</dbReference>
<reference evidence="6" key="4">
    <citation type="submission" date="2020-05" db="EMBL/GenBank/DDBJ databases">
        <authorList>
            <person name="Li G."/>
            <person name="Tang Y."/>
            <person name="Jiang X."/>
        </authorList>
    </citation>
    <scope>NUCLEOTIDE SEQUENCE</scope>
    <source>
        <strain evidence="6">KPHS1249</strain>
        <plasmid evidence="6">pKPHS1249</plasmid>
    </source>
</reference>
<keyword evidence="2" id="KW-0614">Plasmid</keyword>
<evidence type="ECO:0000313" key="6">
    <source>
        <dbReference type="EMBL" id="QNI18828.1"/>
    </source>
</evidence>
<geneLocation type="plasmid" evidence="10">
    <name>phvKpST15_NDM-1_2501</name>
</geneLocation>
<geneLocation type="plasmid" evidence="3">
    <name>pHA2-23-vir</name>
</geneLocation>
<dbReference type="AlphaFoldDB" id="A0A343YPH3"/>
<evidence type="ECO:0000313" key="10">
    <source>
        <dbReference type="EMBL" id="QXV90714.1"/>
    </source>
</evidence>
<evidence type="ECO:0000313" key="8">
    <source>
        <dbReference type="EMBL" id="QXV89916.1"/>
    </source>
</evidence>
<geneLocation type="plasmid" evidence="5">
    <name>pSH2-KPC</name>
</geneLocation>
<geneLocation type="plasmid" evidence="8">
    <name>phvKpST395_2024</name>
</geneLocation>
<geneLocation type="plasmid" evidence="7">
    <name>phvKpST395_NDM-1_1971</name>
</geneLocation>
<evidence type="ECO:0000313" key="5">
    <source>
        <dbReference type="EMBL" id="QEQ68430.1"/>
    </source>
</evidence>
<dbReference type="EMBL" id="MW911671">
    <property type="protein sequence ID" value="QXV91704.1"/>
    <property type="molecule type" value="Genomic_DNA"/>
</dbReference>
<gene>
    <name evidence="2" type="ORF">CLEHKFCG_00213</name>
    <name evidence="1" type="ORF">EBPLCOIM_00168</name>
    <name evidence="4" type="ORF">ICEJAFMC_00055</name>
    <name evidence="3" type="ORF">KGOCCACH_00212</name>
    <name evidence="5" type="ORF">PNDLPPAH_00181</name>
</gene>
<evidence type="ECO:0000313" key="2">
    <source>
        <dbReference type="EMBL" id="AWM64549.1"/>
    </source>
</evidence>
<proteinExistence type="predicted"/>
<dbReference type="InterPro" id="IPR035093">
    <property type="entry name" value="RelE/ParE_toxin_dom_sf"/>
</dbReference>
<dbReference type="EMBL" id="MW911666">
    <property type="protein sequence ID" value="QXV89358.1"/>
    <property type="molecule type" value="Genomic_DNA"/>
</dbReference>